<evidence type="ECO:0000256" key="2">
    <source>
        <dbReference type="ARBA" id="ARBA00022801"/>
    </source>
</evidence>
<keyword evidence="4" id="KW-0489">Methyltransferase</keyword>
<comment type="cofactor">
    <cofactor evidence="1">
        <name>Mg(2+)</name>
        <dbReference type="ChEBI" id="CHEBI:18420"/>
    </cofactor>
</comment>
<dbReference type="InterPro" id="IPR020476">
    <property type="entry name" value="Nudix_hydrolase"/>
</dbReference>
<dbReference type="GO" id="GO:0008757">
    <property type="term" value="F:S-adenosylmethionine-dependent methyltransferase activity"/>
    <property type="evidence" value="ECO:0007669"/>
    <property type="project" value="InterPro"/>
</dbReference>
<dbReference type="SUPFAM" id="SSF55811">
    <property type="entry name" value="Nudix"/>
    <property type="match status" value="1"/>
</dbReference>
<dbReference type="SUPFAM" id="SSF53335">
    <property type="entry name" value="S-adenosyl-L-methionine-dependent methyltransferases"/>
    <property type="match status" value="1"/>
</dbReference>
<dbReference type="PRINTS" id="PR00502">
    <property type="entry name" value="NUDIXFAMILY"/>
</dbReference>
<dbReference type="Gene3D" id="3.90.79.10">
    <property type="entry name" value="Nucleoside Triphosphate Pyrophosphohydrolase"/>
    <property type="match status" value="1"/>
</dbReference>
<dbReference type="InterPro" id="IPR015797">
    <property type="entry name" value="NUDIX_hydrolase-like_dom_sf"/>
</dbReference>
<sequence length="695" mass="76859">MTKIDVRHRHVGAYALLVENDAVLLVRKQRGPYRGCWDLPGGGLETNESPVEALFREVQEETGLRLDAPQPLTTTVIQCCHLLDRPQPEELLHVALIYRASSPDAVEPAVVVDNEDVSHAVWLPLDQLPGTQLTPIAQEALTAFSDKTAFSDEDGIPMTSALSPGQRLLQTFHQRHAGATTKTLARGRTESGRSSYEMLCSVATSAERGATVLDLACGDGFLLELVHEQLPDARLIGVDVSDAELEAARARLALCEPELLNARAQELPLADASIDVVLCHMSLMLMEEVEEVVAEIGRVLRPGGVVGLIVSDGSWPAGIGRTFKCLMKDAVAQFGGACPRLGDNRTRTEEGLLSLFGRKTGFEARTPPQSLTLELDADTEQVWESLSLMYNFAALDERGRDFVKSGFFDAVDDEYGKPDRLPYRTSLLFACFERLGRGTNRNNNSSSWTRLGEGTLTEVWTDGAHIRRPLRPWSQAVHQLLDHLEQREVAGVPRFVAIDGSSEILTHLHGQAVLRPWPEAVQSSEWMEQVGRWLRQVHESTADFQLTDGVSFAWGPTAPEPAHVVTHGDLGPWNMIVDDGEFSGVIDWDMARFGDPLDDVAEVAFELGPLRENRGMLDGDISREMVRARVAALCRGYGQVSADKVLRHVEPFYRRRIGEMPELAADDREPFVTLADAGNIESLCNDLEHFRDHFQ</sequence>
<feature type="domain" description="Nudix hydrolase" evidence="3">
    <location>
        <begin position="6"/>
        <end position="145"/>
    </location>
</feature>
<keyword evidence="2" id="KW-0378">Hydrolase</keyword>
<proteinExistence type="predicted"/>
<evidence type="ECO:0000256" key="1">
    <source>
        <dbReference type="ARBA" id="ARBA00001946"/>
    </source>
</evidence>
<dbReference type="InterPro" id="IPR002575">
    <property type="entry name" value="Aminoglycoside_PTrfase"/>
</dbReference>
<dbReference type="GO" id="GO:0032259">
    <property type="term" value="P:methylation"/>
    <property type="evidence" value="ECO:0007669"/>
    <property type="project" value="UniProtKB-KW"/>
</dbReference>
<gene>
    <name evidence="4" type="ORF">FIV42_25395</name>
</gene>
<dbReference type="AlphaFoldDB" id="A0A4Y6Q1S7"/>
<dbReference type="CDD" id="cd02440">
    <property type="entry name" value="AdoMet_MTases"/>
    <property type="match status" value="1"/>
</dbReference>
<accession>A0A5B8YFU8</accession>
<protein>
    <submittedName>
        <fullName evidence="4">Methyltransferase domain-containing protein</fullName>
    </submittedName>
</protein>
<evidence type="ECO:0000313" key="5">
    <source>
        <dbReference type="Proteomes" id="UP000315995"/>
    </source>
</evidence>
<dbReference type="SUPFAM" id="SSF56112">
    <property type="entry name" value="Protein kinase-like (PK-like)"/>
    <property type="match status" value="1"/>
</dbReference>
<dbReference type="RefSeq" id="WP_141200405.1">
    <property type="nucleotide sequence ID" value="NZ_CP041186.1"/>
</dbReference>
<dbReference type="OrthoDB" id="65624at2"/>
<dbReference type="InterPro" id="IPR011009">
    <property type="entry name" value="Kinase-like_dom_sf"/>
</dbReference>
<dbReference type="GO" id="GO:0016787">
    <property type="term" value="F:hydrolase activity"/>
    <property type="evidence" value="ECO:0007669"/>
    <property type="project" value="UniProtKB-KW"/>
</dbReference>
<dbReference type="InterPro" id="IPR020084">
    <property type="entry name" value="NUDIX_hydrolase_CS"/>
</dbReference>
<dbReference type="Proteomes" id="UP000315995">
    <property type="component" value="Chromosome"/>
</dbReference>
<dbReference type="EMBL" id="CP041186">
    <property type="protein sequence ID" value="QDG53955.1"/>
    <property type="molecule type" value="Genomic_DNA"/>
</dbReference>
<dbReference type="Pfam" id="PF00293">
    <property type="entry name" value="NUDIX"/>
    <property type="match status" value="1"/>
</dbReference>
<dbReference type="Gene3D" id="3.40.50.150">
    <property type="entry name" value="Vaccinia Virus protein VP39"/>
    <property type="match status" value="1"/>
</dbReference>
<dbReference type="InterPro" id="IPR013216">
    <property type="entry name" value="Methyltransf_11"/>
</dbReference>
<reference evidence="4 5" key="1">
    <citation type="submission" date="2019-06" db="EMBL/GenBank/DDBJ databases">
        <title>Persicimonas caeni gen. nov., sp. nov., a predatory bacterium isolated from solar saltern.</title>
        <authorList>
            <person name="Wang S."/>
        </authorList>
    </citation>
    <scope>NUCLEOTIDE SEQUENCE [LARGE SCALE GENOMIC DNA]</scope>
    <source>
        <strain evidence="4 5">YN101</strain>
    </source>
</reference>
<dbReference type="Pfam" id="PF08241">
    <property type="entry name" value="Methyltransf_11"/>
    <property type="match status" value="1"/>
</dbReference>
<organism evidence="4 5">
    <name type="scientific">Persicimonas caeni</name>
    <dbReference type="NCBI Taxonomy" id="2292766"/>
    <lineage>
        <taxon>Bacteria</taxon>
        <taxon>Deltaproteobacteria</taxon>
        <taxon>Bradymonadales</taxon>
        <taxon>Bradymonadaceae</taxon>
        <taxon>Persicimonas</taxon>
    </lineage>
</organism>
<dbReference type="PROSITE" id="PS51462">
    <property type="entry name" value="NUDIX"/>
    <property type="match status" value="1"/>
</dbReference>
<evidence type="ECO:0000259" key="3">
    <source>
        <dbReference type="PROSITE" id="PS51462"/>
    </source>
</evidence>
<name>A0A4Y6Q1S7_PERCE</name>
<dbReference type="InterPro" id="IPR029063">
    <property type="entry name" value="SAM-dependent_MTases_sf"/>
</dbReference>
<dbReference type="Pfam" id="PF01636">
    <property type="entry name" value="APH"/>
    <property type="match status" value="1"/>
</dbReference>
<dbReference type="PANTHER" id="PTHR43046:SF14">
    <property type="entry name" value="MUTT_NUDIX FAMILY PROTEIN"/>
    <property type="match status" value="1"/>
</dbReference>
<dbReference type="Gene3D" id="3.90.1200.10">
    <property type="match status" value="1"/>
</dbReference>
<dbReference type="InterPro" id="IPR000086">
    <property type="entry name" value="NUDIX_hydrolase_dom"/>
</dbReference>
<evidence type="ECO:0000313" key="4">
    <source>
        <dbReference type="EMBL" id="QDG53955.1"/>
    </source>
</evidence>
<keyword evidence="5" id="KW-1185">Reference proteome</keyword>
<accession>A0A4Y6Q1S7</accession>
<dbReference type="PROSITE" id="PS00893">
    <property type="entry name" value="NUDIX_BOX"/>
    <property type="match status" value="1"/>
</dbReference>
<dbReference type="PANTHER" id="PTHR43046">
    <property type="entry name" value="GDP-MANNOSE MANNOSYL HYDROLASE"/>
    <property type="match status" value="1"/>
</dbReference>
<keyword evidence="4" id="KW-0808">Transferase</keyword>